<proteinExistence type="predicted"/>
<dbReference type="AlphaFoldDB" id="A0A8J2IZ80"/>
<dbReference type="Proteomes" id="UP000708208">
    <property type="component" value="Unassembled WGS sequence"/>
</dbReference>
<keyword evidence="2" id="KW-1185">Reference proteome</keyword>
<dbReference type="EMBL" id="CAJVCH010006778">
    <property type="protein sequence ID" value="CAG7659404.1"/>
    <property type="molecule type" value="Genomic_DNA"/>
</dbReference>
<evidence type="ECO:0000313" key="2">
    <source>
        <dbReference type="Proteomes" id="UP000708208"/>
    </source>
</evidence>
<protein>
    <submittedName>
        <fullName evidence="1">Uncharacterized protein</fullName>
    </submittedName>
</protein>
<evidence type="ECO:0000313" key="1">
    <source>
        <dbReference type="EMBL" id="CAG7659404.1"/>
    </source>
</evidence>
<name>A0A8J2IZ80_9HEXA</name>
<accession>A0A8J2IZ80</accession>
<reference evidence="1" key="1">
    <citation type="submission" date="2021-06" db="EMBL/GenBank/DDBJ databases">
        <authorList>
            <person name="Hodson N. C."/>
            <person name="Mongue J. A."/>
            <person name="Jaron S. K."/>
        </authorList>
    </citation>
    <scope>NUCLEOTIDE SEQUENCE</scope>
</reference>
<gene>
    <name evidence="1" type="ORF">AFUS01_LOCUS1224</name>
</gene>
<feature type="non-terminal residue" evidence="1">
    <location>
        <position position="1"/>
    </location>
</feature>
<organism evidence="1 2">
    <name type="scientific">Allacma fusca</name>
    <dbReference type="NCBI Taxonomy" id="39272"/>
    <lineage>
        <taxon>Eukaryota</taxon>
        <taxon>Metazoa</taxon>
        <taxon>Ecdysozoa</taxon>
        <taxon>Arthropoda</taxon>
        <taxon>Hexapoda</taxon>
        <taxon>Collembola</taxon>
        <taxon>Symphypleona</taxon>
        <taxon>Sminthuridae</taxon>
        <taxon>Allacma</taxon>
    </lineage>
</organism>
<sequence>MANYWILERPKFYEIVNGTLKITYDYE</sequence>
<comment type="caution">
    <text evidence="1">The sequence shown here is derived from an EMBL/GenBank/DDBJ whole genome shotgun (WGS) entry which is preliminary data.</text>
</comment>